<protein>
    <submittedName>
        <fullName evidence="8">EamA family transporter</fullName>
    </submittedName>
</protein>
<feature type="transmembrane region" description="Helical" evidence="6">
    <location>
        <begin position="220"/>
        <end position="239"/>
    </location>
</feature>
<evidence type="ECO:0000259" key="7">
    <source>
        <dbReference type="Pfam" id="PF00892"/>
    </source>
</evidence>
<evidence type="ECO:0000256" key="5">
    <source>
        <dbReference type="ARBA" id="ARBA00023136"/>
    </source>
</evidence>
<evidence type="ECO:0000256" key="3">
    <source>
        <dbReference type="ARBA" id="ARBA00022692"/>
    </source>
</evidence>
<accession>A0ABP7T135</accession>
<sequence>MQTSTLSRPSTRAHGMSSLVVAGVLWGTSGLLGTLLGRTAGLSPVAVAAARLFVGGALIVAFLLATGRGLPKGRAAWTRVGVIGALALVFQSGYFTSVSLSSVSVATLVTIGCSPVLVLIAERVTGRRVIDAGAVLVLALALVGLVLLVGVPSGDFSGTDVLASAAFAVLAASAFATMTIVGSRPVDGLDDLTTSGYSFLLGGVVMLPFTGVAFTVSPSSLALLAALALLPTAFAYTLYFRGLRGAGASAGAVMALLEPLTGTVLAMLFLGERLTLLGWLGAALLSAAVIISARRG</sequence>
<dbReference type="Pfam" id="PF00892">
    <property type="entry name" value="EamA"/>
    <property type="match status" value="2"/>
</dbReference>
<evidence type="ECO:0000313" key="9">
    <source>
        <dbReference type="Proteomes" id="UP001501747"/>
    </source>
</evidence>
<evidence type="ECO:0000313" key="8">
    <source>
        <dbReference type="EMBL" id="GAA4019527.1"/>
    </source>
</evidence>
<proteinExistence type="inferred from homology"/>
<feature type="transmembrane region" description="Helical" evidence="6">
    <location>
        <begin position="76"/>
        <end position="94"/>
    </location>
</feature>
<dbReference type="SUPFAM" id="SSF103481">
    <property type="entry name" value="Multidrug resistance efflux transporter EmrE"/>
    <property type="match status" value="2"/>
</dbReference>
<feature type="transmembrane region" description="Helical" evidence="6">
    <location>
        <begin position="161"/>
        <end position="182"/>
    </location>
</feature>
<comment type="similarity">
    <text evidence="2">Belongs to the EamA transporter family.</text>
</comment>
<dbReference type="Proteomes" id="UP001501747">
    <property type="component" value="Unassembled WGS sequence"/>
</dbReference>
<dbReference type="RefSeq" id="WP_344878953.1">
    <property type="nucleotide sequence ID" value="NZ_BAABAL010000018.1"/>
</dbReference>
<feature type="transmembrane region" description="Helical" evidence="6">
    <location>
        <begin position="42"/>
        <end position="64"/>
    </location>
</feature>
<comment type="subcellular location">
    <subcellularLocation>
        <location evidence="1">Membrane</location>
        <topology evidence="1">Multi-pass membrane protein</topology>
    </subcellularLocation>
</comment>
<evidence type="ECO:0000256" key="2">
    <source>
        <dbReference type="ARBA" id="ARBA00007362"/>
    </source>
</evidence>
<feature type="transmembrane region" description="Helical" evidence="6">
    <location>
        <begin position="100"/>
        <end position="120"/>
    </location>
</feature>
<organism evidence="8 9">
    <name type="scientific">Allokutzneria multivorans</name>
    <dbReference type="NCBI Taxonomy" id="1142134"/>
    <lineage>
        <taxon>Bacteria</taxon>
        <taxon>Bacillati</taxon>
        <taxon>Actinomycetota</taxon>
        <taxon>Actinomycetes</taxon>
        <taxon>Pseudonocardiales</taxon>
        <taxon>Pseudonocardiaceae</taxon>
        <taxon>Allokutzneria</taxon>
    </lineage>
</organism>
<keyword evidence="4 6" id="KW-1133">Transmembrane helix</keyword>
<dbReference type="PANTHER" id="PTHR32322:SF2">
    <property type="entry name" value="EAMA DOMAIN-CONTAINING PROTEIN"/>
    <property type="match status" value="1"/>
</dbReference>
<feature type="transmembrane region" description="Helical" evidence="6">
    <location>
        <begin position="194"/>
        <end position="214"/>
    </location>
</feature>
<feature type="transmembrane region" description="Helical" evidence="6">
    <location>
        <begin position="132"/>
        <end position="149"/>
    </location>
</feature>
<keyword evidence="9" id="KW-1185">Reference proteome</keyword>
<dbReference type="EMBL" id="BAABAL010000018">
    <property type="protein sequence ID" value="GAA4019527.1"/>
    <property type="molecule type" value="Genomic_DNA"/>
</dbReference>
<dbReference type="InterPro" id="IPR000620">
    <property type="entry name" value="EamA_dom"/>
</dbReference>
<keyword evidence="3 6" id="KW-0812">Transmembrane</keyword>
<dbReference type="InterPro" id="IPR037185">
    <property type="entry name" value="EmrE-like"/>
</dbReference>
<feature type="domain" description="EamA" evidence="7">
    <location>
        <begin position="165"/>
        <end position="292"/>
    </location>
</feature>
<feature type="transmembrane region" description="Helical" evidence="6">
    <location>
        <begin position="251"/>
        <end position="270"/>
    </location>
</feature>
<evidence type="ECO:0000256" key="1">
    <source>
        <dbReference type="ARBA" id="ARBA00004141"/>
    </source>
</evidence>
<keyword evidence="5 6" id="KW-0472">Membrane</keyword>
<name>A0ABP7T135_9PSEU</name>
<reference evidence="9" key="1">
    <citation type="journal article" date="2019" name="Int. J. Syst. Evol. Microbiol.">
        <title>The Global Catalogue of Microorganisms (GCM) 10K type strain sequencing project: providing services to taxonomists for standard genome sequencing and annotation.</title>
        <authorList>
            <consortium name="The Broad Institute Genomics Platform"/>
            <consortium name="The Broad Institute Genome Sequencing Center for Infectious Disease"/>
            <person name="Wu L."/>
            <person name="Ma J."/>
        </authorList>
    </citation>
    <scope>NUCLEOTIDE SEQUENCE [LARGE SCALE GENOMIC DNA]</scope>
    <source>
        <strain evidence="9">JCM 17342</strain>
    </source>
</reference>
<gene>
    <name evidence="8" type="ORF">GCM10022247_49030</name>
</gene>
<evidence type="ECO:0000256" key="6">
    <source>
        <dbReference type="SAM" id="Phobius"/>
    </source>
</evidence>
<feature type="transmembrane region" description="Helical" evidence="6">
    <location>
        <begin position="276"/>
        <end position="293"/>
    </location>
</feature>
<dbReference type="InterPro" id="IPR050638">
    <property type="entry name" value="AA-Vitamin_Transporters"/>
</dbReference>
<comment type="caution">
    <text evidence="8">The sequence shown here is derived from an EMBL/GenBank/DDBJ whole genome shotgun (WGS) entry which is preliminary data.</text>
</comment>
<feature type="domain" description="EamA" evidence="7">
    <location>
        <begin position="15"/>
        <end position="149"/>
    </location>
</feature>
<dbReference type="PANTHER" id="PTHR32322">
    <property type="entry name" value="INNER MEMBRANE TRANSPORTER"/>
    <property type="match status" value="1"/>
</dbReference>
<feature type="transmembrane region" description="Helical" evidence="6">
    <location>
        <begin position="16"/>
        <end position="36"/>
    </location>
</feature>
<evidence type="ECO:0000256" key="4">
    <source>
        <dbReference type="ARBA" id="ARBA00022989"/>
    </source>
</evidence>